<evidence type="ECO:0000256" key="1">
    <source>
        <dbReference type="SAM" id="MobiDB-lite"/>
    </source>
</evidence>
<evidence type="ECO:0000313" key="2">
    <source>
        <dbReference type="EMBL" id="MBW0483473.1"/>
    </source>
</evidence>
<protein>
    <submittedName>
        <fullName evidence="2">Uncharacterized protein</fullName>
    </submittedName>
</protein>
<reference evidence="2" key="1">
    <citation type="submission" date="2021-03" db="EMBL/GenBank/DDBJ databases">
        <title>Draft genome sequence of rust myrtle Austropuccinia psidii MF-1, a brazilian biotype.</title>
        <authorList>
            <person name="Quecine M.C."/>
            <person name="Pachon D.M.R."/>
            <person name="Bonatelli M.L."/>
            <person name="Correr F.H."/>
            <person name="Franceschini L.M."/>
            <person name="Leite T.F."/>
            <person name="Margarido G.R.A."/>
            <person name="Almeida C.A."/>
            <person name="Ferrarezi J.A."/>
            <person name="Labate C.A."/>
        </authorList>
    </citation>
    <scope>NUCLEOTIDE SEQUENCE</scope>
    <source>
        <strain evidence="2">MF-1</strain>
    </source>
</reference>
<feature type="compositionally biased region" description="Polar residues" evidence="1">
    <location>
        <begin position="45"/>
        <end position="73"/>
    </location>
</feature>
<dbReference type="AlphaFoldDB" id="A0A9Q3GX25"/>
<comment type="caution">
    <text evidence="2">The sequence shown here is derived from an EMBL/GenBank/DDBJ whole genome shotgun (WGS) entry which is preliminary data.</text>
</comment>
<keyword evidence="3" id="KW-1185">Reference proteome</keyword>
<gene>
    <name evidence="2" type="ORF">O181_023188</name>
</gene>
<dbReference type="Proteomes" id="UP000765509">
    <property type="component" value="Unassembled WGS sequence"/>
</dbReference>
<proteinExistence type="predicted"/>
<sequence>MLPPELHLIIGTLKRNYYKRIFKNSKNNGKKKIWQAFQLIPEGNNAESGSFSPSNNLYNEGPQINTSSPTQTENMEIGNITNYLESLPESEAFGGQEDYNLPKENINTETQSSLFEDEIVHNQTNNNQ</sequence>
<name>A0A9Q3GX25_9BASI</name>
<feature type="region of interest" description="Disordered" evidence="1">
    <location>
        <begin position="44"/>
        <end position="73"/>
    </location>
</feature>
<organism evidence="2 3">
    <name type="scientific">Austropuccinia psidii MF-1</name>
    <dbReference type="NCBI Taxonomy" id="1389203"/>
    <lineage>
        <taxon>Eukaryota</taxon>
        <taxon>Fungi</taxon>
        <taxon>Dikarya</taxon>
        <taxon>Basidiomycota</taxon>
        <taxon>Pucciniomycotina</taxon>
        <taxon>Pucciniomycetes</taxon>
        <taxon>Pucciniales</taxon>
        <taxon>Sphaerophragmiaceae</taxon>
        <taxon>Austropuccinia</taxon>
    </lineage>
</organism>
<dbReference type="EMBL" id="AVOT02007240">
    <property type="protein sequence ID" value="MBW0483473.1"/>
    <property type="molecule type" value="Genomic_DNA"/>
</dbReference>
<accession>A0A9Q3GX25</accession>
<feature type="region of interest" description="Disordered" evidence="1">
    <location>
        <begin position="89"/>
        <end position="113"/>
    </location>
</feature>
<evidence type="ECO:0000313" key="3">
    <source>
        <dbReference type="Proteomes" id="UP000765509"/>
    </source>
</evidence>